<evidence type="ECO:0000256" key="1">
    <source>
        <dbReference type="SAM" id="Phobius"/>
    </source>
</evidence>
<comment type="caution">
    <text evidence="2">The sequence shown here is derived from an EMBL/GenBank/DDBJ whole genome shotgun (WGS) entry which is preliminary data.</text>
</comment>
<feature type="transmembrane region" description="Helical" evidence="1">
    <location>
        <begin position="149"/>
        <end position="168"/>
    </location>
</feature>
<dbReference type="OrthoDB" id="5192580at2"/>
<evidence type="ECO:0000313" key="3">
    <source>
        <dbReference type="Proteomes" id="UP000317722"/>
    </source>
</evidence>
<protein>
    <submittedName>
        <fullName evidence="2">DUF1700 domain-containing protein</fullName>
    </submittedName>
</protein>
<dbReference type="Proteomes" id="UP000317722">
    <property type="component" value="Unassembled WGS sequence"/>
</dbReference>
<evidence type="ECO:0000313" key="2">
    <source>
        <dbReference type="EMBL" id="TPG19086.1"/>
    </source>
</evidence>
<keyword evidence="3" id="KW-1185">Reference proteome</keyword>
<organism evidence="2 3">
    <name type="scientific">Pedococcus bigeumensis</name>
    <dbReference type="NCBI Taxonomy" id="433644"/>
    <lineage>
        <taxon>Bacteria</taxon>
        <taxon>Bacillati</taxon>
        <taxon>Actinomycetota</taxon>
        <taxon>Actinomycetes</taxon>
        <taxon>Micrococcales</taxon>
        <taxon>Intrasporangiaceae</taxon>
        <taxon>Pedococcus</taxon>
    </lineage>
</organism>
<proteinExistence type="predicted"/>
<dbReference type="AlphaFoldDB" id="A0A502D4R1"/>
<gene>
    <name evidence="2" type="ORF">EAH86_00780</name>
</gene>
<dbReference type="RefSeq" id="WP_140736728.1">
    <property type="nucleotide sequence ID" value="NZ_RCZM01000001.1"/>
</dbReference>
<accession>A0A502D4R1</accession>
<feature type="transmembrane region" description="Helical" evidence="1">
    <location>
        <begin position="90"/>
        <end position="110"/>
    </location>
</feature>
<keyword evidence="1" id="KW-1133">Transmembrane helix</keyword>
<keyword evidence="1" id="KW-0472">Membrane</keyword>
<sequence length="200" mass="21164">MSPRTTHPLVDAYLRDLELLLHGIEPGERAEVLAGVREHLDGSLAPGADDASVRAVLAELGPPQAIADEAYAGRPAPSPTHDTPSRWQPVTACAINALGLLLVAFSTVWAMGPWEVIASGLLFALPWCAAFALSMLARTWTPRQRLASALLYPATLLGMGALMAVMLALVGPAFFNLIPTVALFVLAAVVLVRLTKAALR</sequence>
<dbReference type="EMBL" id="RCZM01000001">
    <property type="protein sequence ID" value="TPG19086.1"/>
    <property type="molecule type" value="Genomic_DNA"/>
</dbReference>
<reference evidence="2 3" key="1">
    <citation type="journal article" date="2019" name="Environ. Microbiol.">
        <title>Species interactions and distinct microbial communities in high Arctic permafrost affected cryosols are associated with the CH4 and CO2 gas fluxes.</title>
        <authorList>
            <person name="Altshuler I."/>
            <person name="Hamel J."/>
            <person name="Turney S."/>
            <person name="Magnuson E."/>
            <person name="Levesque R."/>
            <person name="Greer C."/>
            <person name="Whyte L.G."/>
        </authorList>
    </citation>
    <scope>NUCLEOTIDE SEQUENCE [LARGE SCALE GENOMIC DNA]</scope>
    <source>
        <strain evidence="2 3">S9.3A</strain>
    </source>
</reference>
<feature type="transmembrane region" description="Helical" evidence="1">
    <location>
        <begin position="116"/>
        <end position="137"/>
    </location>
</feature>
<feature type="transmembrane region" description="Helical" evidence="1">
    <location>
        <begin position="174"/>
        <end position="194"/>
    </location>
</feature>
<dbReference type="Pfam" id="PF22564">
    <property type="entry name" value="HAAS"/>
    <property type="match status" value="1"/>
</dbReference>
<name>A0A502D4R1_9MICO</name>
<keyword evidence="1" id="KW-0812">Transmembrane</keyword>